<sequence length="90" mass="10373">MASKRILKSNIHEICSKLFTECIAASFNIPKESNDNIGSLVFSISEMEKNFVKRINHIQPGMKPQAYFKDLIEKFNSQAIEIIDQIYNLH</sequence>
<protein>
    <submittedName>
        <fullName evidence="1">Uncharacterized protein</fullName>
    </submittedName>
</protein>
<organism evidence="1 2">
    <name type="scientific">Xylanibacter muris</name>
    <dbReference type="NCBI Taxonomy" id="2736290"/>
    <lineage>
        <taxon>Bacteria</taxon>
        <taxon>Pseudomonadati</taxon>
        <taxon>Bacteroidota</taxon>
        <taxon>Bacteroidia</taxon>
        <taxon>Bacteroidales</taxon>
        <taxon>Prevotellaceae</taxon>
        <taxon>Xylanibacter</taxon>
    </lineage>
</organism>
<evidence type="ECO:0000313" key="1">
    <source>
        <dbReference type="EMBL" id="NPD92702.1"/>
    </source>
</evidence>
<evidence type="ECO:0000313" key="2">
    <source>
        <dbReference type="Proteomes" id="UP000714420"/>
    </source>
</evidence>
<accession>A0ABX2AQ83</accession>
<reference evidence="1 2" key="1">
    <citation type="submission" date="2020-05" db="EMBL/GenBank/DDBJ databases">
        <title>Distinct polysaccharide utilization as determinants for interspecies competition between intestinal Prevotella spp.</title>
        <authorList>
            <person name="Galvez E.J.C."/>
            <person name="Iljazovic A."/>
            <person name="Strowig T."/>
        </authorList>
    </citation>
    <scope>NUCLEOTIDE SEQUENCE [LARGE SCALE GENOMIC DNA]</scope>
    <source>
        <strain evidence="1 2">PMUR</strain>
    </source>
</reference>
<proteinExistence type="predicted"/>
<keyword evidence="2" id="KW-1185">Reference proteome</keyword>
<name>A0ABX2AQ83_9BACT</name>
<dbReference type="EMBL" id="JABKKF010000010">
    <property type="protein sequence ID" value="NPD92702.1"/>
    <property type="molecule type" value="Genomic_DNA"/>
</dbReference>
<gene>
    <name evidence="1" type="ORF">HPS56_10190</name>
</gene>
<dbReference type="Proteomes" id="UP000714420">
    <property type="component" value="Unassembled WGS sequence"/>
</dbReference>
<comment type="caution">
    <text evidence="1">The sequence shown here is derived from an EMBL/GenBank/DDBJ whole genome shotgun (WGS) entry which is preliminary data.</text>
</comment>
<dbReference type="RefSeq" id="WP_172276141.1">
    <property type="nucleotide sequence ID" value="NZ_CASGMU010000009.1"/>
</dbReference>